<accession>A0A2P2PSR8</accession>
<dbReference type="AlphaFoldDB" id="A0A2P2PSR8"/>
<organism evidence="1">
    <name type="scientific">Rhizophora mucronata</name>
    <name type="common">Asiatic mangrove</name>
    <dbReference type="NCBI Taxonomy" id="61149"/>
    <lineage>
        <taxon>Eukaryota</taxon>
        <taxon>Viridiplantae</taxon>
        <taxon>Streptophyta</taxon>
        <taxon>Embryophyta</taxon>
        <taxon>Tracheophyta</taxon>
        <taxon>Spermatophyta</taxon>
        <taxon>Magnoliopsida</taxon>
        <taxon>eudicotyledons</taxon>
        <taxon>Gunneridae</taxon>
        <taxon>Pentapetalae</taxon>
        <taxon>rosids</taxon>
        <taxon>fabids</taxon>
        <taxon>Malpighiales</taxon>
        <taxon>Rhizophoraceae</taxon>
        <taxon>Rhizophora</taxon>
    </lineage>
</organism>
<reference evidence="1" key="1">
    <citation type="submission" date="2018-02" db="EMBL/GenBank/DDBJ databases">
        <title>Rhizophora mucronata_Transcriptome.</title>
        <authorList>
            <person name="Meera S.P."/>
            <person name="Sreeshan A."/>
            <person name="Augustine A."/>
        </authorList>
    </citation>
    <scope>NUCLEOTIDE SEQUENCE</scope>
    <source>
        <tissue evidence="1">Leaf</tissue>
    </source>
</reference>
<name>A0A2P2PSR8_RHIMU</name>
<protein>
    <submittedName>
        <fullName evidence="1">Uncharacterized protein</fullName>
    </submittedName>
</protein>
<proteinExistence type="predicted"/>
<evidence type="ECO:0000313" key="1">
    <source>
        <dbReference type="EMBL" id="MBX57786.1"/>
    </source>
</evidence>
<dbReference type="EMBL" id="GGEC01077302">
    <property type="protein sequence ID" value="MBX57786.1"/>
    <property type="molecule type" value="Transcribed_RNA"/>
</dbReference>
<sequence>MLQLVIFSSLCLTLQKVNNRVLHVCLVINKIEQQLIHVT</sequence>